<dbReference type="GO" id="GO:0046872">
    <property type="term" value="F:metal ion binding"/>
    <property type="evidence" value="ECO:0007669"/>
    <property type="project" value="UniProtKB-KW"/>
</dbReference>
<reference evidence="7" key="1">
    <citation type="submission" date="2011-11" db="EMBL/GenBank/DDBJ databases">
        <title>Improved High-Quality Draft sequence of Desulfovibrio sp. U5L.</title>
        <authorList>
            <consortium name="US DOE Joint Genome Institute"/>
            <person name="Lucas S."/>
            <person name="Han J."/>
            <person name="Lapidus A."/>
            <person name="Cheng J.-F."/>
            <person name="Goodwin L."/>
            <person name="Pitluck S."/>
            <person name="Peters L."/>
            <person name="Ovchinnikova G."/>
            <person name="Held B."/>
            <person name="Detter J.C."/>
            <person name="Han C."/>
            <person name="Tapia R."/>
            <person name="Land M."/>
            <person name="Hauser L."/>
            <person name="Kyrpides N."/>
            <person name="Ivanova N."/>
            <person name="Pagani I."/>
            <person name="Gabster J."/>
            <person name="Walker C."/>
            <person name="Stolyar S."/>
            <person name="Stahl D."/>
            <person name="Arkin A."/>
            <person name="Dehal P."/>
            <person name="Hazen T."/>
            <person name="Woyke T."/>
        </authorList>
    </citation>
    <scope>NUCLEOTIDE SEQUENCE [LARGE SCALE GENOMIC DNA]</scope>
    <source>
        <strain evidence="7">U5L</strain>
    </source>
</reference>
<dbReference type="SFLD" id="SFLDG01067">
    <property type="entry name" value="SPASM/twitch_domain_containing"/>
    <property type="match status" value="1"/>
</dbReference>
<dbReference type="HOGENOM" id="CLU_628041_0_0_7"/>
<evidence type="ECO:0000256" key="5">
    <source>
        <dbReference type="ARBA" id="ARBA00023014"/>
    </source>
</evidence>
<dbReference type="EMBL" id="JH600068">
    <property type="protein sequence ID" value="EIG53401.1"/>
    <property type="molecule type" value="Genomic_DNA"/>
</dbReference>
<evidence type="ECO:0000256" key="1">
    <source>
        <dbReference type="ARBA" id="ARBA00001966"/>
    </source>
</evidence>
<dbReference type="PANTHER" id="PTHR11228:SF7">
    <property type="entry name" value="PQQA PEPTIDE CYCLASE"/>
    <property type="match status" value="1"/>
</dbReference>
<dbReference type="InterPro" id="IPR013785">
    <property type="entry name" value="Aldolase_TIM"/>
</dbReference>
<dbReference type="InterPro" id="IPR058240">
    <property type="entry name" value="rSAM_sf"/>
</dbReference>
<evidence type="ECO:0000256" key="2">
    <source>
        <dbReference type="ARBA" id="ARBA00022691"/>
    </source>
</evidence>
<keyword evidence="2" id="KW-0949">S-adenosyl-L-methionine</keyword>
<gene>
    <name evidence="7" type="ORF">DesU5LDRAFT_1721</name>
</gene>
<evidence type="ECO:0000313" key="7">
    <source>
        <dbReference type="EMBL" id="EIG53401.1"/>
    </source>
</evidence>
<dbReference type="SFLD" id="SFLDS00029">
    <property type="entry name" value="Radical_SAM"/>
    <property type="match status" value="1"/>
</dbReference>
<name>I2Q0U5_9BACT</name>
<keyword evidence="3" id="KW-0479">Metal-binding</keyword>
<dbReference type="PANTHER" id="PTHR11228">
    <property type="entry name" value="RADICAL SAM DOMAIN PROTEIN"/>
    <property type="match status" value="1"/>
</dbReference>
<organism evidence="7">
    <name type="scientific">Desulfovibrio sp. U5L</name>
    <dbReference type="NCBI Taxonomy" id="596152"/>
    <lineage>
        <taxon>Bacteria</taxon>
        <taxon>Pseudomonadati</taxon>
        <taxon>Thermodesulfobacteriota</taxon>
        <taxon>Desulfovibrionia</taxon>
        <taxon>Desulfovibrionales</taxon>
        <taxon>Desulfovibrionaceae</taxon>
        <taxon>Desulfovibrio</taxon>
    </lineage>
</organism>
<sequence>MPIMRILRWRGRPRQVIVQLTDRCNARCVQCGMNVAAGGPRGDLDTDAAKRIIDRCAALGVAALSFTGGEPLLAGPLLLDLLDYAGRAGITYLRTGTNGYRFAHPDAPDFTDRVARLAEGLAATRLRNFWISLDSADAATHEANRGHDGMVAGLARALPIFHANGLFPTANLALNRFMGGPEPLGGDGETLREAACRDLSRFFEKAAGLGFTMANCCYPMSDADADNGARAVYAATASDARVTFSDAEKLALFSAVRDTVPRHRDKLRIFTPLAAIHALVAQYDQPSRSRGPSRSVRPCLGGVSFFYVDRHGDCFPCGYRAGENLGPFWKVSEDRLGGEPHCLSCDWECFRDPSELLGPLGDLAAGPAGWLRLLRADRKQLGRWLTDLRYFAACDQFDGRVPPDFAKLRRFSRT</sequence>
<dbReference type="Gene3D" id="3.20.20.70">
    <property type="entry name" value="Aldolase class I"/>
    <property type="match status" value="1"/>
</dbReference>
<dbReference type="InterPro" id="IPR007197">
    <property type="entry name" value="rSAM"/>
</dbReference>
<dbReference type="AlphaFoldDB" id="I2Q0U5"/>
<protein>
    <submittedName>
        <fullName evidence="7">Putative Fe-S oxidoreductase</fullName>
    </submittedName>
</protein>
<evidence type="ECO:0000256" key="3">
    <source>
        <dbReference type="ARBA" id="ARBA00022723"/>
    </source>
</evidence>
<dbReference type="Pfam" id="PF04055">
    <property type="entry name" value="Radical_SAM"/>
    <property type="match status" value="1"/>
</dbReference>
<evidence type="ECO:0000256" key="4">
    <source>
        <dbReference type="ARBA" id="ARBA00023004"/>
    </source>
</evidence>
<keyword evidence="5" id="KW-0411">Iron-sulfur</keyword>
<keyword evidence="4" id="KW-0408">Iron</keyword>
<dbReference type="GO" id="GO:0051536">
    <property type="term" value="F:iron-sulfur cluster binding"/>
    <property type="evidence" value="ECO:0007669"/>
    <property type="project" value="UniProtKB-KW"/>
</dbReference>
<comment type="cofactor">
    <cofactor evidence="1">
        <name>[4Fe-4S] cluster</name>
        <dbReference type="ChEBI" id="CHEBI:49883"/>
    </cofactor>
</comment>
<dbReference type="SUPFAM" id="SSF102114">
    <property type="entry name" value="Radical SAM enzymes"/>
    <property type="match status" value="1"/>
</dbReference>
<feature type="domain" description="Radical SAM core" evidence="6">
    <location>
        <begin position="19"/>
        <end position="149"/>
    </location>
</feature>
<dbReference type="STRING" id="596152.DesU5LDRAFT_1721"/>
<dbReference type="OrthoDB" id="7021155at2"/>
<proteinExistence type="predicted"/>
<dbReference type="InterPro" id="IPR050377">
    <property type="entry name" value="Radical_SAM_PqqE_MftC-like"/>
</dbReference>
<evidence type="ECO:0000259" key="6">
    <source>
        <dbReference type="Pfam" id="PF04055"/>
    </source>
</evidence>
<accession>I2Q0U5</accession>
<dbReference type="GO" id="GO:0003824">
    <property type="term" value="F:catalytic activity"/>
    <property type="evidence" value="ECO:0007669"/>
    <property type="project" value="InterPro"/>
</dbReference>
<dbReference type="eggNOG" id="COG0535">
    <property type="taxonomic scope" value="Bacteria"/>
</dbReference>